<accession>A0A4P9WV85</accession>
<evidence type="ECO:0000313" key="6">
    <source>
        <dbReference type="Proteomes" id="UP000274922"/>
    </source>
</evidence>
<evidence type="ECO:0000259" key="2">
    <source>
        <dbReference type="Pfam" id="PF03109"/>
    </source>
</evidence>
<evidence type="ECO:0000313" key="4">
    <source>
        <dbReference type="EMBL" id="RKP01234.1"/>
    </source>
</evidence>
<proteinExistence type="inferred from homology"/>
<dbReference type="InterPro" id="IPR044095">
    <property type="entry name" value="ADCK2_dom"/>
</dbReference>
<dbReference type="InterPro" id="IPR004147">
    <property type="entry name" value="ABC1_dom"/>
</dbReference>
<dbReference type="PANTHER" id="PTHR45890">
    <property type="entry name" value="AARF DOMAIN CONTAINING KINASE 2 (PREDICTED)"/>
    <property type="match status" value="1"/>
</dbReference>
<organism evidence="3 5">
    <name type="scientific">Caulochytrium protostelioides</name>
    <dbReference type="NCBI Taxonomy" id="1555241"/>
    <lineage>
        <taxon>Eukaryota</taxon>
        <taxon>Fungi</taxon>
        <taxon>Fungi incertae sedis</taxon>
        <taxon>Chytridiomycota</taxon>
        <taxon>Chytridiomycota incertae sedis</taxon>
        <taxon>Chytridiomycetes</taxon>
        <taxon>Caulochytriales</taxon>
        <taxon>Caulochytriaceae</taxon>
        <taxon>Caulochytrium</taxon>
    </lineage>
</organism>
<dbReference type="GO" id="GO:0005739">
    <property type="term" value="C:mitochondrion"/>
    <property type="evidence" value="ECO:0007669"/>
    <property type="project" value="TreeGrafter"/>
</dbReference>
<evidence type="ECO:0000313" key="3">
    <source>
        <dbReference type="EMBL" id="RKO96522.1"/>
    </source>
</evidence>
<reference evidence="5 6" key="1">
    <citation type="journal article" date="2018" name="Nat. Microbiol.">
        <title>Leveraging single-cell genomics to expand the fungal tree of life.</title>
        <authorList>
            <person name="Ahrendt S.R."/>
            <person name="Quandt C.A."/>
            <person name="Ciobanu D."/>
            <person name="Clum A."/>
            <person name="Salamov A."/>
            <person name="Andreopoulos B."/>
            <person name="Cheng J.F."/>
            <person name="Woyke T."/>
            <person name="Pelin A."/>
            <person name="Henrissat B."/>
            <person name="Reynolds N.K."/>
            <person name="Benny G.L."/>
            <person name="Smith M.E."/>
            <person name="James T.Y."/>
            <person name="Grigoriev I.V."/>
        </authorList>
    </citation>
    <scope>NUCLEOTIDE SEQUENCE [LARGE SCALE GENOMIC DNA]</scope>
    <source>
        <strain evidence="5 6">ATCC 52028</strain>
    </source>
</reference>
<dbReference type="Pfam" id="PF03109">
    <property type="entry name" value="ABC1"/>
    <property type="match status" value="1"/>
</dbReference>
<reference evidence="4" key="2">
    <citation type="submission" date="2018-04" db="EMBL/GenBank/DDBJ databases">
        <title>Leveraging single-cell genomics to expand the Fungal Tree of Life.</title>
        <authorList>
            <consortium name="DOE Joint Genome Institute"/>
            <person name="Ahrendt S.R."/>
            <person name="Quandt C.A."/>
            <person name="Ciobanu D."/>
            <person name="Clum A."/>
            <person name="Salamov A."/>
            <person name="Andreopoulos B."/>
            <person name="Cheng J.-F."/>
            <person name="Woyke T."/>
            <person name="Pelin A."/>
            <person name="Henrissat B."/>
            <person name="Benny G.L."/>
            <person name="Smith M.E."/>
            <person name="James T.Y."/>
            <person name="Grigoriev I.V."/>
        </authorList>
    </citation>
    <scope>NUCLEOTIDE SEQUENCE</scope>
    <source>
        <strain evidence="4">ATCC 52028</strain>
    </source>
</reference>
<feature type="non-terminal residue" evidence="3">
    <location>
        <position position="452"/>
    </location>
</feature>
<name>A0A4P9WV85_9FUNG</name>
<dbReference type="AlphaFoldDB" id="A0A4P9WV85"/>
<dbReference type="EMBL" id="ML014180">
    <property type="protein sequence ID" value="RKP01234.1"/>
    <property type="molecule type" value="Genomic_DNA"/>
</dbReference>
<evidence type="ECO:0000256" key="1">
    <source>
        <dbReference type="ARBA" id="ARBA00009670"/>
    </source>
</evidence>
<feature type="domain" description="ABC1 atypical kinase-like" evidence="2">
    <location>
        <begin position="43"/>
        <end position="252"/>
    </location>
</feature>
<gene>
    <name evidence="3" type="ORF">CAUPRSCDRAFT_5105</name>
    <name evidence="4" type="ORF">CXG81DRAFT_3225</name>
</gene>
<dbReference type="SUPFAM" id="SSF56112">
    <property type="entry name" value="Protein kinase-like (PK-like)"/>
    <property type="match status" value="1"/>
</dbReference>
<dbReference type="Proteomes" id="UP000268535">
    <property type="component" value="Unassembled WGS sequence"/>
</dbReference>
<dbReference type="CDD" id="cd13971">
    <property type="entry name" value="ADCK2-like"/>
    <property type="match status" value="1"/>
</dbReference>
<dbReference type="Proteomes" id="UP000274922">
    <property type="component" value="Unassembled WGS sequence"/>
</dbReference>
<feature type="non-terminal residue" evidence="3">
    <location>
        <position position="1"/>
    </location>
</feature>
<evidence type="ECO:0000313" key="5">
    <source>
        <dbReference type="Proteomes" id="UP000268535"/>
    </source>
</evidence>
<dbReference type="InterPro" id="IPR011009">
    <property type="entry name" value="Kinase-like_dom_sf"/>
</dbReference>
<comment type="similarity">
    <text evidence="1">Belongs to the protein kinase superfamily. ADCK protein kinase family.</text>
</comment>
<protein>
    <submittedName>
        <fullName evidence="3">ABC1-domain-containing protein</fullName>
    </submittedName>
</protein>
<sequence length="452" mass="51569">SLWWIHYLTWSLERGGPTFVKLAQWASSRRDLFPKFVCDTLARLQSQVTPTPFWRIRRAFEREYGVPIETLFEMFNETPIGVGAIAQVYRARLRPSEALGIPEPTECAVKILHPGVATQIRDDITVIGFLARIIDRIPQAKWLSLPDEVEVFGSMMMDQCDLRTEGRNLIRFSEHFRDSPSISFPRPCVRLLRKRVLVETYLDALPLSLFLDEHHTAADRTLAEIGTNCFLHMLVFDNFVHADMHPGNIYVTFCEPHPGNAYVRRARDIASRHRPMPAHPDDPPPTPFIGSEKVAQLRAMPAHERVAEINRMIKQGYRPHMMLIDTGLVCELSPRNLTNFLDLFMAVAKFNGRRVAQLMVERSRTPWTAHDVPGFEDAMDEFLRSVRLQTLTLGQLQVGTILSKVFAMVQRHRIKLEGDFVNIGIAIALVEGIGPNLDPDLDLLQRALPILQ</sequence>
<dbReference type="PANTHER" id="PTHR45890:SF1">
    <property type="entry name" value="AARF DOMAIN CONTAINING KINASE 2"/>
    <property type="match status" value="1"/>
</dbReference>
<dbReference type="EMBL" id="ML009865">
    <property type="protein sequence ID" value="RKO96522.1"/>
    <property type="molecule type" value="Genomic_DNA"/>
</dbReference>
<dbReference type="OrthoDB" id="1290869at2759"/>
<dbReference type="STRING" id="1555241.A0A4P9WV85"/>
<dbReference type="InterPro" id="IPR052402">
    <property type="entry name" value="ADCK_kinase"/>
</dbReference>
<reference evidence="3" key="3">
    <citation type="submission" date="2018-08" db="EMBL/GenBank/DDBJ databases">
        <title>Leveraging single-cell genomics to expand the Fungal Tree of Life.</title>
        <authorList>
            <consortium name="DOE Joint Genome Institute"/>
            <person name="Ahrendt S.R."/>
            <person name="Quandt C.A."/>
            <person name="Ciobanu D."/>
            <person name="Clum A."/>
            <person name="Salamov A."/>
            <person name="Andreopoulos B."/>
            <person name="Cheng J.-F."/>
            <person name="Woyke T."/>
            <person name="Pelin A."/>
            <person name="Henrissat B."/>
            <person name="Reynolds N."/>
            <person name="Benny G.L."/>
            <person name="Smith M.E."/>
            <person name="James T.Y."/>
            <person name="Grigoriev I.V."/>
        </authorList>
    </citation>
    <scope>NUCLEOTIDE SEQUENCE</scope>
    <source>
        <strain evidence="3">ATCC 52028</strain>
    </source>
</reference>
<keyword evidence="6" id="KW-1185">Reference proteome</keyword>